<keyword evidence="4" id="KW-0539">Nucleus</keyword>
<accession>A0A1D1YWT7</accession>
<comment type="subcellular location">
    <subcellularLocation>
        <location evidence="1">Nucleus</location>
    </subcellularLocation>
</comment>
<gene>
    <name evidence="6" type="primary">TADA1</name>
    <name evidence="6" type="ORF">g.34944</name>
</gene>
<dbReference type="InterPro" id="IPR024738">
    <property type="entry name" value="Hfi1/Tada1"/>
</dbReference>
<keyword evidence="2" id="KW-0805">Transcription regulation</keyword>
<dbReference type="Pfam" id="PF12767">
    <property type="entry name" value="SAGA-Tad1"/>
    <property type="match status" value="1"/>
</dbReference>
<dbReference type="PANTHER" id="PTHR21277:SF5">
    <property type="entry name" value="TRANSCRIPTIONAL ADAPTER 1"/>
    <property type="match status" value="1"/>
</dbReference>
<evidence type="ECO:0000256" key="3">
    <source>
        <dbReference type="ARBA" id="ARBA00023163"/>
    </source>
</evidence>
<dbReference type="GO" id="GO:0000124">
    <property type="term" value="C:SAGA complex"/>
    <property type="evidence" value="ECO:0007669"/>
    <property type="project" value="TreeGrafter"/>
</dbReference>
<dbReference type="EMBL" id="GDJX01008808">
    <property type="protein sequence ID" value="JAT59128.1"/>
    <property type="molecule type" value="Transcribed_RNA"/>
</dbReference>
<evidence type="ECO:0000256" key="2">
    <source>
        <dbReference type="ARBA" id="ARBA00023015"/>
    </source>
</evidence>
<name>A0A1D1YWT7_9ARAE</name>
<keyword evidence="3" id="KW-0804">Transcription</keyword>
<dbReference type="CDD" id="cd22933">
    <property type="entry name" value="HFD_HFI1"/>
    <property type="match status" value="1"/>
</dbReference>
<feature type="compositionally biased region" description="Basic and acidic residues" evidence="5">
    <location>
        <begin position="185"/>
        <end position="200"/>
    </location>
</feature>
<reference evidence="6" key="1">
    <citation type="submission" date="2015-07" db="EMBL/GenBank/DDBJ databases">
        <title>Transcriptome Assembly of Anthurium amnicola.</title>
        <authorList>
            <person name="Suzuki J."/>
        </authorList>
    </citation>
    <scope>NUCLEOTIDE SEQUENCE</scope>
</reference>
<evidence type="ECO:0000256" key="4">
    <source>
        <dbReference type="ARBA" id="ARBA00023242"/>
    </source>
</evidence>
<feature type="region of interest" description="Disordered" evidence="5">
    <location>
        <begin position="185"/>
        <end position="208"/>
    </location>
</feature>
<dbReference type="GO" id="GO:0005634">
    <property type="term" value="C:nucleus"/>
    <property type="evidence" value="ECO:0007669"/>
    <property type="project" value="UniProtKB-SubCell"/>
</dbReference>
<dbReference type="PANTHER" id="PTHR21277">
    <property type="entry name" value="TRANSCRIPTIONAL ADAPTER 1"/>
    <property type="match status" value="1"/>
</dbReference>
<proteinExistence type="predicted"/>
<evidence type="ECO:0000256" key="5">
    <source>
        <dbReference type="SAM" id="MobiDB-lite"/>
    </source>
</evidence>
<dbReference type="GO" id="GO:0003713">
    <property type="term" value="F:transcription coactivator activity"/>
    <property type="evidence" value="ECO:0007669"/>
    <property type="project" value="TreeGrafter"/>
</dbReference>
<sequence length="413" mass="46171">MRPPPQHSRINLAELKSLISRKLGPDRAQRYFSYINRLLCQKLSKSEFDKLCLETLGRQNVPLHNQFIRSIFRNASVAKVPPPPIHDKDTLRRCKAIGKESPSTDDVFCPTSTVTPVPPVWSNGPILPPSPRKFRSTNCRIKDRPSPLGPNGKIHAIAHQLQVPADEAIIRENGDVITWDHQRRGLAEPPTKRQRIEKPSPCDQVSVHSKDPHEVLVAEDAQEVEQIEGVHSNRGPLQAPLGIPFCPASVGGARRTAPLPMCSTSGVLASNYYSGELYHTEVLMKRMEQIAVAQGLEGITMDCANLLSDSVDAYLTRLIRSCVEIVGAKSVHESIKHPVFKQQSHGKIVNGIWPGNHMHIQSSVGPLEGTQELKSHRPVSMLDFRVAMELNPWQLGEDWPLLLEKVYFRSFEE</sequence>
<dbReference type="AlphaFoldDB" id="A0A1D1YWT7"/>
<protein>
    <submittedName>
        <fullName evidence="6">Transcriptional adapter 1</fullName>
    </submittedName>
</protein>
<organism evidence="6">
    <name type="scientific">Anthurium amnicola</name>
    <dbReference type="NCBI Taxonomy" id="1678845"/>
    <lineage>
        <taxon>Eukaryota</taxon>
        <taxon>Viridiplantae</taxon>
        <taxon>Streptophyta</taxon>
        <taxon>Embryophyta</taxon>
        <taxon>Tracheophyta</taxon>
        <taxon>Spermatophyta</taxon>
        <taxon>Magnoliopsida</taxon>
        <taxon>Liliopsida</taxon>
        <taxon>Araceae</taxon>
        <taxon>Pothoideae</taxon>
        <taxon>Potheae</taxon>
        <taxon>Anthurium</taxon>
    </lineage>
</organism>
<evidence type="ECO:0000256" key="1">
    <source>
        <dbReference type="ARBA" id="ARBA00004123"/>
    </source>
</evidence>
<evidence type="ECO:0000313" key="6">
    <source>
        <dbReference type="EMBL" id="JAT59128.1"/>
    </source>
</evidence>
<dbReference type="GO" id="GO:0006357">
    <property type="term" value="P:regulation of transcription by RNA polymerase II"/>
    <property type="evidence" value="ECO:0007669"/>
    <property type="project" value="TreeGrafter"/>
</dbReference>